<keyword evidence="7" id="KW-1133">Transmembrane helix</keyword>
<evidence type="ECO:0000256" key="7">
    <source>
        <dbReference type="ARBA" id="ARBA00022989"/>
    </source>
</evidence>
<proteinExistence type="predicted"/>
<dbReference type="SUPFAM" id="SSF103054">
    <property type="entry name" value="General secretion pathway protein M, EpsM"/>
    <property type="match status" value="1"/>
</dbReference>
<dbReference type="Pfam" id="PF04612">
    <property type="entry name" value="T2SSM"/>
    <property type="match status" value="1"/>
</dbReference>
<evidence type="ECO:0000256" key="6">
    <source>
        <dbReference type="ARBA" id="ARBA00022927"/>
    </source>
</evidence>
<keyword evidence="8" id="KW-0472">Membrane</keyword>
<evidence type="ECO:0008006" key="10">
    <source>
        <dbReference type="Google" id="ProtNLM"/>
    </source>
</evidence>
<comment type="subcellular location">
    <subcellularLocation>
        <location evidence="1">Cell inner membrane</location>
        <topology evidence="1">Single-pass membrane protein</topology>
    </subcellularLocation>
</comment>
<evidence type="ECO:0000256" key="1">
    <source>
        <dbReference type="ARBA" id="ARBA00004377"/>
    </source>
</evidence>
<reference evidence="9" key="1">
    <citation type="submission" date="2016-10" db="EMBL/GenBank/DDBJ databases">
        <authorList>
            <person name="de Groot N.N."/>
        </authorList>
    </citation>
    <scope>NUCLEOTIDE SEQUENCE</scope>
</reference>
<evidence type="ECO:0000313" key="9">
    <source>
        <dbReference type="EMBL" id="SFV89436.1"/>
    </source>
</evidence>
<sequence length="126" mass="14533">MALYALVFSPIWQHNEQLQLELETEKSLTTYLQQTQQKLTALPNYPTLSQQQAKRHINQIFKSQGILLNGIVMQPNKSIISINRVPFEKLLNSLQRLKNKHGILTIKTTIKRIKPSIVNAQLTLIF</sequence>
<keyword evidence="3" id="KW-1003">Cell membrane</keyword>
<dbReference type="AlphaFoldDB" id="A0A1W1E6P3"/>
<keyword evidence="2" id="KW-0813">Transport</keyword>
<gene>
    <name evidence="9" type="ORF">MNB_SUP05-SYMBIONT-5-804</name>
</gene>
<dbReference type="InterPro" id="IPR007690">
    <property type="entry name" value="T2SS_GspM"/>
</dbReference>
<organism evidence="9">
    <name type="scientific">hydrothermal vent metagenome</name>
    <dbReference type="NCBI Taxonomy" id="652676"/>
    <lineage>
        <taxon>unclassified sequences</taxon>
        <taxon>metagenomes</taxon>
        <taxon>ecological metagenomes</taxon>
    </lineage>
</organism>
<dbReference type="GO" id="GO:0015628">
    <property type="term" value="P:protein secretion by the type II secretion system"/>
    <property type="evidence" value="ECO:0007669"/>
    <property type="project" value="InterPro"/>
</dbReference>
<evidence type="ECO:0000256" key="5">
    <source>
        <dbReference type="ARBA" id="ARBA00022692"/>
    </source>
</evidence>
<evidence type="ECO:0000256" key="3">
    <source>
        <dbReference type="ARBA" id="ARBA00022475"/>
    </source>
</evidence>
<evidence type="ECO:0000256" key="2">
    <source>
        <dbReference type="ARBA" id="ARBA00022448"/>
    </source>
</evidence>
<evidence type="ECO:0000256" key="8">
    <source>
        <dbReference type="ARBA" id="ARBA00023136"/>
    </source>
</evidence>
<dbReference type="GO" id="GO:0005886">
    <property type="term" value="C:plasma membrane"/>
    <property type="evidence" value="ECO:0007669"/>
    <property type="project" value="UniProtKB-SubCell"/>
</dbReference>
<keyword evidence="4" id="KW-0997">Cell inner membrane</keyword>
<dbReference type="InterPro" id="IPR023229">
    <property type="entry name" value="T2SS_M_periplasmic_sf"/>
</dbReference>
<dbReference type="GO" id="GO:0015627">
    <property type="term" value="C:type II protein secretion system complex"/>
    <property type="evidence" value="ECO:0007669"/>
    <property type="project" value="InterPro"/>
</dbReference>
<protein>
    <recommendedName>
        <fullName evidence="10">General secretion pathway protein M</fullName>
    </recommendedName>
</protein>
<name>A0A1W1E6P3_9ZZZZ</name>
<dbReference type="EMBL" id="FPHZ01000227">
    <property type="protein sequence ID" value="SFV89436.1"/>
    <property type="molecule type" value="Genomic_DNA"/>
</dbReference>
<accession>A0A1W1E6P3</accession>
<evidence type="ECO:0000256" key="4">
    <source>
        <dbReference type="ARBA" id="ARBA00022519"/>
    </source>
</evidence>
<dbReference type="Gene3D" id="3.30.1360.100">
    <property type="entry name" value="General secretion pathway protein M, EpsM"/>
    <property type="match status" value="1"/>
</dbReference>
<keyword evidence="6" id="KW-0653">Protein transport</keyword>
<keyword evidence="5" id="KW-0812">Transmembrane</keyword>